<dbReference type="Pfam" id="PF13524">
    <property type="entry name" value="Glyco_trans_1_2"/>
    <property type="match status" value="1"/>
</dbReference>
<evidence type="ECO:0000313" key="3">
    <source>
        <dbReference type="Proteomes" id="UP000178880"/>
    </source>
</evidence>
<evidence type="ECO:0000313" key="2">
    <source>
        <dbReference type="EMBL" id="OGZ00152.1"/>
    </source>
</evidence>
<dbReference type="Gene3D" id="3.40.50.2000">
    <property type="entry name" value="Glycogen Phosphorylase B"/>
    <property type="match status" value="1"/>
</dbReference>
<proteinExistence type="predicted"/>
<gene>
    <name evidence="2" type="ORF">A2945_00470</name>
</gene>
<feature type="domain" description="Spore protein YkvP/CgeB glycosyl transferase-like" evidence="1">
    <location>
        <begin position="287"/>
        <end position="367"/>
    </location>
</feature>
<dbReference type="InterPro" id="IPR055259">
    <property type="entry name" value="YkvP/CgeB_Glyco_trans-like"/>
</dbReference>
<protein>
    <recommendedName>
        <fullName evidence="1">Spore protein YkvP/CgeB glycosyl transferase-like domain-containing protein</fullName>
    </recommendedName>
</protein>
<dbReference type="Proteomes" id="UP000178880">
    <property type="component" value="Unassembled WGS sequence"/>
</dbReference>
<sequence length="377" mass="44034">MKVIYAGIHRENYDTRRRDSFEYVNFYLTLKNMPGIEVVEHPFDRILEIEKKKWNEELLAIVRREKPDIFFAFMYADELDMTTLQQIKQLTTSVAWFADDYWRFWNYSKQWPPYFTYVVTTYSGAVDWYKKAGHENVILSQWACNTSVYKPADAAFLSLRATSGSVAIQRDSSPTARNDILPAKDIDVSFVGQHKSGRGRIVSALRRAGINVQCFGFGWSGGKISQEEMLKVFSRSKICLNITDRKSLLDPSVIARLFLKKSVNRVVPDFHFLDNFRAWRHFPIHHTHARPFELAGCGAFVISGRSEDIGKYYEENREMVFYDDVADLARKIKYYLAHDEEREAIARNAYRRTISEHTYEKRFNEIFSTVLGRNPKS</sequence>
<reference evidence="2 3" key="1">
    <citation type="journal article" date="2016" name="Nat. Commun.">
        <title>Thousands of microbial genomes shed light on interconnected biogeochemical processes in an aquifer system.</title>
        <authorList>
            <person name="Anantharaman K."/>
            <person name="Brown C.T."/>
            <person name="Hug L.A."/>
            <person name="Sharon I."/>
            <person name="Castelle C.J."/>
            <person name="Probst A.J."/>
            <person name="Thomas B.C."/>
            <person name="Singh A."/>
            <person name="Wilkins M.J."/>
            <person name="Karaoz U."/>
            <person name="Brodie E.L."/>
            <person name="Williams K.H."/>
            <person name="Hubbard S.S."/>
            <person name="Banfield J.F."/>
        </authorList>
    </citation>
    <scope>NUCLEOTIDE SEQUENCE [LARGE SCALE GENOMIC DNA]</scope>
</reference>
<organism evidence="2 3">
    <name type="scientific">Candidatus Liptonbacteria bacterium RIFCSPLOWO2_01_FULL_52_25</name>
    <dbReference type="NCBI Taxonomy" id="1798650"/>
    <lineage>
        <taxon>Bacteria</taxon>
        <taxon>Candidatus Liptoniibacteriota</taxon>
    </lineage>
</organism>
<dbReference type="STRING" id="1798650.A2945_00470"/>
<evidence type="ECO:0000259" key="1">
    <source>
        <dbReference type="Pfam" id="PF13524"/>
    </source>
</evidence>
<comment type="caution">
    <text evidence="2">The sequence shown here is derived from an EMBL/GenBank/DDBJ whole genome shotgun (WGS) entry which is preliminary data.</text>
</comment>
<accession>A0A1G2CG24</accession>
<dbReference type="AlphaFoldDB" id="A0A1G2CG24"/>
<name>A0A1G2CG24_9BACT</name>
<dbReference type="EMBL" id="MHLA01000007">
    <property type="protein sequence ID" value="OGZ00152.1"/>
    <property type="molecule type" value="Genomic_DNA"/>
</dbReference>